<dbReference type="PANTHER" id="PTHR33223">
    <property type="entry name" value="CCHC-TYPE DOMAIN-CONTAINING PROTEIN"/>
    <property type="match status" value="1"/>
</dbReference>
<keyword evidence="2" id="KW-1185">Reference proteome</keyword>
<dbReference type="EMBL" id="AYRZ02000003">
    <property type="protein sequence ID" value="PHT86528.1"/>
    <property type="molecule type" value="Genomic_DNA"/>
</dbReference>
<accession>A0A2G2ZX34</accession>
<evidence type="ECO:0000313" key="2">
    <source>
        <dbReference type="Proteomes" id="UP000222542"/>
    </source>
</evidence>
<dbReference type="Proteomes" id="UP000222542">
    <property type="component" value="Unassembled WGS sequence"/>
</dbReference>
<evidence type="ECO:0000313" key="1">
    <source>
        <dbReference type="EMBL" id="PHT86528.1"/>
    </source>
</evidence>
<dbReference type="OMA" id="ITHFRCY"/>
<dbReference type="PANTHER" id="PTHR33223:SF8">
    <property type="entry name" value="OS04G0172440 PROTEIN"/>
    <property type="match status" value="1"/>
</dbReference>
<gene>
    <name evidence="1" type="ORF">T459_08634</name>
</gene>
<reference evidence="1 2" key="1">
    <citation type="journal article" date="2014" name="Nat. Genet.">
        <title>Genome sequence of the hot pepper provides insights into the evolution of pungency in Capsicum species.</title>
        <authorList>
            <person name="Kim S."/>
            <person name="Park M."/>
            <person name="Yeom S.I."/>
            <person name="Kim Y.M."/>
            <person name="Lee J.M."/>
            <person name="Lee H.A."/>
            <person name="Seo E."/>
            <person name="Choi J."/>
            <person name="Cheong K."/>
            <person name="Kim K.T."/>
            <person name="Jung K."/>
            <person name="Lee G.W."/>
            <person name="Oh S.K."/>
            <person name="Bae C."/>
            <person name="Kim S.B."/>
            <person name="Lee H.Y."/>
            <person name="Kim S.Y."/>
            <person name="Kim M.S."/>
            <person name="Kang B.C."/>
            <person name="Jo Y.D."/>
            <person name="Yang H.B."/>
            <person name="Jeong H.J."/>
            <person name="Kang W.H."/>
            <person name="Kwon J.K."/>
            <person name="Shin C."/>
            <person name="Lim J.Y."/>
            <person name="Park J.H."/>
            <person name="Huh J.H."/>
            <person name="Kim J.S."/>
            <person name="Kim B.D."/>
            <person name="Cohen O."/>
            <person name="Paran I."/>
            <person name="Suh M.C."/>
            <person name="Lee S.B."/>
            <person name="Kim Y.K."/>
            <person name="Shin Y."/>
            <person name="Noh S.J."/>
            <person name="Park J."/>
            <person name="Seo Y.S."/>
            <person name="Kwon S.Y."/>
            <person name="Kim H.A."/>
            <person name="Park J.M."/>
            <person name="Kim H.J."/>
            <person name="Choi S.B."/>
            <person name="Bosland P.W."/>
            <person name="Reeves G."/>
            <person name="Jo S.H."/>
            <person name="Lee B.W."/>
            <person name="Cho H.T."/>
            <person name="Choi H.S."/>
            <person name="Lee M.S."/>
            <person name="Yu Y."/>
            <person name="Do Choi Y."/>
            <person name="Park B.S."/>
            <person name="van Deynze A."/>
            <person name="Ashrafi H."/>
            <person name="Hill T."/>
            <person name="Kim W.T."/>
            <person name="Pai H.S."/>
            <person name="Ahn H.K."/>
            <person name="Yeam I."/>
            <person name="Giovannoni J.J."/>
            <person name="Rose J.K."/>
            <person name="Sorensen I."/>
            <person name="Lee S.J."/>
            <person name="Kim R.W."/>
            <person name="Choi I.Y."/>
            <person name="Choi B.S."/>
            <person name="Lim J.S."/>
            <person name="Lee Y.H."/>
            <person name="Choi D."/>
        </authorList>
    </citation>
    <scope>NUCLEOTIDE SEQUENCE [LARGE SCALE GENOMIC DNA]</scope>
    <source>
        <strain evidence="2">cv. CM334</strain>
    </source>
</reference>
<protein>
    <recommendedName>
        <fullName evidence="3">Retrotransposon gag domain-containing protein</fullName>
    </recommendedName>
</protein>
<comment type="caution">
    <text evidence="1">The sequence shown here is derived from an EMBL/GenBank/DDBJ whole genome shotgun (WGS) entry which is preliminary data.</text>
</comment>
<sequence>MISSVNLPLGFKIPKFKKYDRYDDPITHFRCYYNQLRGAGGKEELSMAYVGESLAGLSSKWFADKDIVKWNSCDDMVNGFVQQFQYNIDFFPNEKSLTNMTKKNVKTFREYDIRWREEATRVKPPMKASKMVEVFIQAQDET</sequence>
<reference evidence="1 2" key="2">
    <citation type="journal article" date="2017" name="Genome Biol.">
        <title>New reference genome sequences of hot pepper reveal the massive evolution of plant disease-resistance genes by retroduplication.</title>
        <authorList>
            <person name="Kim S."/>
            <person name="Park J."/>
            <person name="Yeom S.I."/>
            <person name="Kim Y.M."/>
            <person name="Seo E."/>
            <person name="Kim K.T."/>
            <person name="Kim M.S."/>
            <person name="Lee J.M."/>
            <person name="Cheong K."/>
            <person name="Shin H.S."/>
            <person name="Kim S.B."/>
            <person name="Han K."/>
            <person name="Lee J."/>
            <person name="Park M."/>
            <person name="Lee H.A."/>
            <person name="Lee H.Y."/>
            <person name="Lee Y."/>
            <person name="Oh S."/>
            <person name="Lee J.H."/>
            <person name="Choi E."/>
            <person name="Choi E."/>
            <person name="Lee S.E."/>
            <person name="Jeon J."/>
            <person name="Kim H."/>
            <person name="Choi G."/>
            <person name="Song H."/>
            <person name="Lee J."/>
            <person name="Lee S.C."/>
            <person name="Kwon J.K."/>
            <person name="Lee H.Y."/>
            <person name="Koo N."/>
            <person name="Hong Y."/>
            <person name="Kim R.W."/>
            <person name="Kang W.H."/>
            <person name="Huh J.H."/>
            <person name="Kang B.C."/>
            <person name="Yang T.J."/>
            <person name="Lee Y.H."/>
            <person name="Bennetzen J.L."/>
            <person name="Choi D."/>
        </authorList>
    </citation>
    <scope>NUCLEOTIDE SEQUENCE [LARGE SCALE GENOMIC DNA]</scope>
    <source>
        <strain evidence="2">cv. CM334</strain>
    </source>
</reference>
<name>A0A2G2ZX34_CAPAN</name>
<proteinExistence type="predicted"/>
<dbReference type="Gramene" id="PHT86528">
    <property type="protein sequence ID" value="PHT86528"/>
    <property type="gene ID" value="T459_08634"/>
</dbReference>
<evidence type="ECO:0008006" key="3">
    <source>
        <dbReference type="Google" id="ProtNLM"/>
    </source>
</evidence>
<dbReference type="AlphaFoldDB" id="A0A2G2ZX34"/>
<organism evidence="1 2">
    <name type="scientific">Capsicum annuum</name>
    <name type="common">Capsicum pepper</name>
    <dbReference type="NCBI Taxonomy" id="4072"/>
    <lineage>
        <taxon>Eukaryota</taxon>
        <taxon>Viridiplantae</taxon>
        <taxon>Streptophyta</taxon>
        <taxon>Embryophyta</taxon>
        <taxon>Tracheophyta</taxon>
        <taxon>Spermatophyta</taxon>
        <taxon>Magnoliopsida</taxon>
        <taxon>eudicotyledons</taxon>
        <taxon>Gunneridae</taxon>
        <taxon>Pentapetalae</taxon>
        <taxon>asterids</taxon>
        <taxon>lamiids</taxon>
        <taxon>Solanales</taxon>
        <taxon>Solanaceae</taxon>
        <taxon>Solanoideae</taxon>
        <taxon>Capsiceae</taxon>
        <taxon>Capsicum</taxon>
    </lineage>
</organism>